<dbReference type="GO" id="GO:0071978">
    <property type="term" value="P:bacterial-type flagellum-dependent swarming motility"/>
    <property type="evidence" value="ECO:0007669"/>
    <property type="project" value="TreeGrafter"/>
</dbReference>
<comment type="subunit">
    <text evidence="4 6">The basal body constitutes a major portion of the flagellar organelle and consists of five rings (E,L,P,S, and M) mounted on a central rod. The rod consists of about 26 subunits of FlgG in the distal portion, and FlgB, FlgC and FlgF are thought to build up the proximal portion of the rod with about 6 subunits each.</text>
</comment>
<dbReference type="InterPro" id="IPR053967">
    <property type="entry name" value="LlgE_F_G-like_D1"/>
</dbReference>
<evidence type="ECO:0000256" key="6">
    <source>
        <dbReference type="RuleBase" id="RU362116"/>
    </source>
</evidence>
<evidence type="ECO:0000256" key="4">
    <source>
        <dbReference type="ARBA" id="ARBA00038560"/>
    </source>
</evidence>
<dbReference type="Proteomes" id="UP000190341">
    <property type="component" value="Unassembled WGS sequence"/>
</dbReference>
<comment type="subcellular location">
    <subcellularLocation>
        <location evidence="1 6">Bacterial flagellum basal body</location>
    </subcellularLocation>
</comment>
<dbReference type="PANTHER" id="PTHR30435:SF18">
    <property type="entry name" value="FLAGELLAR BASAL-BODY ROD PROTEIN FLGF"/>
    <property type="match status" value="1"/>
</dbReference>
<evidence type="ECO:0000256" key="1">
    <source>
        <dbReference type="ARBA" id="ARBA00004117"/>
    </source>
</evidence>
<dbReference type="STRING" id="428993.SAMN06296058_3325"/>
<keyword evidence="10" id="KW-0282">Flagellum</keyword>
<reference evidence="10 11" key="1">
    <citation type="submission" date="2017-02" db="EMBL/GenBank/DDBJ databases">
        <authorList>
            <person name="Peterson S.W."/>
        </authorList>
    </citation>
    <scope>NUCLEOTIDE SEQUENCE [LARGE SCALE GENOMIC DNA]</scope>
    <source>
        <strain evidence="10 11">P15</strain>
    </source>
</reference>
<evidence type="ECO:0000256" key="3">
    <source>
        <dbReference type="ARBA" id="ARBA00023143"/>
    </source>
</evidence>
<feature type="domain" description="Flagellar basal body rod protein N-terminal" evidence="7">
    <location>
        <begin position="5"/>
        <end position="35"/>
    </location>
</feature>
<keyword evidence="10" id="KW-0966">Cell projection</keyword>
<evidence type="ECO:0000256" key="2">
    <source>
        <dbReference type="ARBA" id="ARBA00009677"/>
    </source>
</evidence>
<evidence type="ECO:0000259" key="9">
    <source>
        <dbReference type="Pfam" id="PF22692"/>
    </source>
</evidence>
<sequence length="249" mass="25752">MDKALYVAMTGARASLQAQGTVAHNLANVDTKGFKAALAGTEAFKIQGPGFPSRVDATLIDPGFDARAGSQMVTGRSLDVSLQPGRWLAVQAADGGTAYTRNGELSVTPNGQLVTAGGQAVLDENGNPIAIPPAQSLDVGADGTISIIPQGEGPQTMAMVGRMRVVDVPSSQLKRGGDGLMRPVDPQNQPAMAQGNSLTTGVLEGSNVDAAGALVQMIQLQRQFEMQVKVIRTGDDMAQSSNQLLRLGG</sequence>
<keyword evidence="10" id="KW-0969">Cilium</keyword>
<keyword evidence="11" id="KW-1185">Reference proteome</keyword>
<dbReference type="InterPro" id="IPR020013">
    <property type="entry name" value="Flagellar_FlgE/F/G"/>
</dbReference>
<dbReference type="NCBIfam" id="TIGR03506">
    <property type="entry name" value="FlgEFG_subfam"/>
    <property type="match status" value="1"/>
</dbReference>
<comment type="similarity">
    <text evidence="2 6">Belongs to the flagella basal body rod proteins family.</text>
</comment>
<evidence type="ECO:0000313" key="11">
    <source>
        <dbReference type="Proteomes" id="UP000190341"/>
    </source>
</evidence>
<dbReference type="OrthoDB" id="9804559at2"/>
<dbReference type="Pfam" id="PF06429">
    <property type="entry name" value="Flg_bbr_C"/>
    <property type="match status" value="1"/>
</dbReference>
<dbReference type="GO" id="GO:0030694">
    <property type="term" value="C:bacterial-type flagellum basal body, rod"/>
    <property type="evidence" value="ECO:0007669"/>
    <property type="project" value="UniProtKB-UniRule"/>
</dbReference>
<dbReference type="RefSeq" id="WP_079725827.1">
    <property type="nucleotide sequence ID" value="NZ_BMCL01000001.1"/>
</dbReference>
<dbReference type="InterPro" id="IPR010930">
    <property type="entry name" value="Flg_bb/hook_C_dom"/>
</dbReference>
<gene>
    <name evidence="10" type="ORF">SAMN06296058_3325</name>
</gene>
<dbReference type="Pfam" id="PF00460">
    <property type="entry name" value="Flg_bb_rod"/>
    <property type="match status" value="1"/>
</dbReference>
<dbReference type="Pfam" id="PF22692">
    <property type="entry name" value="LlgE_F_G_D1"/>
    <property type="match status" value="1"/>
</dbReference>
<dbReference type="InterPro" id="IPR001444">
    <property type="entry name" value="Flag_bb_rod_N"/>
</dbReference>
<accession>A0A1T5LXE0</accession>
<dbReference type="InterPro" id="IPR037925">
    <property type="entry name" value="FlgE/F/G-like"/>
</dbReference>
<dbReference type="NCBIfam" id="NF009280">
    <property type="entry name" value="PRK12640.1"/>
    <property type="match status" value="1"/>
</dbReference>
<protein>
    <recommendedName>
        <fullName evidence="5 6">Flagellar basal-body rod protein FlgF</fullName>
    </recommendedName>
</protein>
<dbReference type="SUPFAM" id="SSF117143">
    <property type="entry name" value="Flagellar hook protein flgE"/>
    <property type="match status" value="1"/>
</dbReference>
<dbReference type="EMBL" id="FUZV01000002">
    <property type="protein sequence ID" value="SKC80504.1"/>
    <property type="molecule type" value="Genomic_DNA"/>
</dbReference>
<feature type="domain" description="Flagellar basal-body/hook protein C-terminal" evidence="8">
    <location>
        <begin position="200"/>
        <end position="244"/>
    </location>
</feature>
<keyword evidence="3 6" id="KW-0975">Bacterial flagellum</keyword>
<evidence type="ECO:0000256" key="5">
    <source>
        <dbReference type="ARBA" id="ARBA00040228"/>
    </source>
</evidence>
<organism evidence="10 11">
    <name type="scientific">Pseudoxanthomonas indica</name>
    <dbReference type="NCBI Taxonomy" id="428993"/>
    <lineage>
        <taxon>Bacteria</taxon>
        <taxon>Pseudomonadati</taxon>
        <taxon>Pseudomonadota</taxon>
        <taxon>Gammaproteobacteria</taxon>
        <taxon>Lysobacterales</taxon>
        <taxon>Lysobacteraceae</taxon>
        <taxon>Pseudoxanthomonas</taxon>
    </lineage>
</organism>
<dbReference type="AlphaFoldDB" id="A0A1T5LXE0"/>
<dbReference type="PANTHER" id="PTHR30435">
    <property type="entry name" value="FLAGELLAR PROTEIN"/>
    <property type="match status" value="1"/>
</dbReference>
<evidence type="ECO:0000259" key="8">
    <source>
        <dbReference type="Pfam" id="PF06429"/>
    </source>
</evidence>
<feature type="domain" description="Flagellar hook protein FlgE/F/G-like D1" evidence="9">
    <location>
        <begin position="87"/>
        <end position="146"/>
    </location>
</feature>
<evidence type="ECO:0000259" key="7">
    <source>
        <dbReference type="Pfam" id="PF00460"/>
    </source>
</evidence>
<evidence type="ECO:0000313" key="10">
    <source>
        <dbReference type="EMBL" id="SKC80504.1"/>
    </source>
</evidence>
<proteinExistence type="inferred from homology"/>
<name>A0A1T5LXE0_9GAMM</name>